<dbReference type="SUPFAM" id="SSF51556">
    <property type="entry name" value="Metallo-dependent hydrolases"/>
    <property type="match status" value="1"/>
</dbReference>
<name>A0A9Y2IF52_9PSEU</name>
<proteinExistence type="predicted"/>
<gene>
    <name evidence="4" type="ORF">QRX50_42420</name>
</gene>
<dbReference type="RefSeq" id="WP_285968719.1">
    <property type="nucleotide sequence ID" value="NZ_CP127294.1"/>
</dbReference>
<dbReference type="Gene3D" id="3.20.20.140">
    <property type="entry name" value="Metal-dependent hydrolases"/>
    <property type="match status" value="1"/>
</dbReference>
<feature type="compositionally biased region" description="Basic and acidic residues" evidence="2">
    <location>
        <begin position="439"/>
        <end position="452"/>
    </location>
</feature>
<comment type="cofactor">
    <cofactor evidence="1">
        <name>Zn(2+)</name>
        <dbReference type="ChEBI" id="CHEBI:29105"/>
    </cofactor>
</comment>
<dbReference type="InterPro" id="IPR006680">
    <property type="entry name" value="Amidohydro-rel"/>
</dbReference>
<protein>
    <submittedName>
        <fullName evidence="4">Amidohydrolase family protein</fullName>
    </submittedName>
</protein>
<dbReference type="InterPro" id="IPR050378">
    <property type="entry name" value="Metallo-dep_Hydrolases_sf"/>
</dbReference>
<dbReference type="PANTHER" id="PTHR11647:SF1">
    <property type="entry name" value="COLLAPSIN RESPONSE MEDIATOR PROTEIN"/>
    <property type="match status" value="1"/>
</dbReference>
<dbReference type="AlphaFoldDB" id="A0A9Y2IF52"/>
<dbReference type="EMBL" id="CP127294">
    <property type="protein sequence ID" value="WIX77985.1"/>
    <property type="molecule type" value="Genomic_DNA"/>
</dbReference>
<evidence type="ECO:0000313" key="4">
    <source>
        <dbReference type="EMBL" id="WIX77985.1"/>
    </source>
</evidence>
<feature type="domain" description="Amidohydrolase-related" evidence="3">
    <location>
        <begin position="53"/>
        <end position="426"/>
    </location>
</feature>
<feature type="region of interest" description="Disordered" evidence="2">
    <location>
        <begin position="431"/>
        <end position="452"/>
    </location>
</feature>
<accession>A0A9Y2IF52</accession>
<evidence type="ECO:0000259" key="3">
    <source>
        <dbReference type="Pfam" id="PF01979"/>
    </source>
</evidence>
<dbReference type="InterPro" id="IPR032466">
    <property type="entry name" value="Metal_Hydrolase"/>
</dbReference>
<organism evidence="4 5">
    <name type="scientific">Amycolatopsis carbonis</name>
    <dbReference type="NCBI Taxonomy" id="715471"/>
    <lineage>
        <taxon>Bacteria</taxon>
        <taxon>Bacillati</taxon>
        <taxon>Actinomycetota</taxon>
        <taxon>Actinomycetes</taxon>
        <taxon>Pseudonocardiales</taxon>
        <taxon>Pseudonocardiaceae</taxon>
        <taxon>Amycolatopsis</taxon>
    </lineage>
</organism>
<dbReference type="GO" id="GO:0016812">
    <property type="term" value="F:hydrolase activity, acting on carbon-nitrogen (but not peptide) bonds, in cyclic amides"/>
    <property type="evidence" value="ECO:0007669"/>
    <property type="project" value="TreeGrafter"/>
</dbReference>
<dbReference type="InterPro" id="IPR011059">
    <property type="entry name" value="Metal-dep_hydrolase_composite"/>
</dbReference>
<dbReference type="PANTHER" id="PTHR11647">
    <property type="entry name" value="HYDRANTOINASE/DIHYDROPYRIMIDINASE FAMILY MEMBER"/>
    <property type="match status" value="1"/>
</dbReference>
<dbReference type="Pfam" id="PF01979">
    <property type="entry name" value="Amidohydro_1"/>
    <property type="match status" value="1"/>
</dbReference>
<evidence type="ECO:0000256" key="1">
    <source>
        <dbReference type="ARBA" id="ARBA00001947"/>
    </source>
</evidence>
<dbReference type="SUPFAM" id="SSF51338">
    <property type="entry name" value="Composite domain of metallo-dependent hydrolases"/>
    <property type="match status" value="1"/>
</dbReference>
<dbReference type="KEGG" id="acab:QRX50_42420"/>
<evidence type="ECO:0000256" key="2">
    <source>
        <dbReference type="SAM" id="MobiDB-lite"/>
    </source>
</evidence>
<dbReference type="GO" id="GO:0005829">
    <property type="term" value="C:cytosol"/>
    <property type="evidence" value="ECO:0007669"/>
    <property type="project" value="TreeGrafter"/>
</dbReference>
<dbReference type="Gene3D" id="2.30.40.10">
    <property type="entry name" value="Urease, subunit C, domain 1"/>
    <property type="match status" value="1"/>
</dbReference>
<reference evidence="4 5" key="1">
    <citation type="submission" date="2023-06" db="EMBL/GenBank/DDBJ databases">
        <authorList>
            <person name="Oyuntsetseg B."/>
            <person name="Kim S.B."/>
        </authorList>
    </citation>
    <scope>NUCLEOTIDE SEQUENCE [LARGE SCALE GENOMIC DNA]</scope>
    <source>
        <strain evidence="4 5">2-15</strain>
    </source>
</reference>
<evidence type="ECO:0000313" key="5">
    <source>
        <dbReference type="Proteomes" id="UP001236014"/>
    </source>
</evidence>
<keyword evidence="5" id="KW-1185">Reference proteome</keyword>
<sequence>MHDVKLAFRGGLVTTPTGTRLADVAVSDGRIVAIQEPGTVSAERVVDADGLHVLPGGVDPHCHLMAGLTPSTRAAALGGTTTALSFSLPEDGEATVSAFNRAQDLVAQDLAAVDLGLHAMCYRPNELTVADVAELAELGADAVKVFLAYPELGIMATGDGLYRTMLAAKAVGLPVQVHCEDGEMVEALVEEASAEGRRGPRTFGGVRPPVLEEVAVRRALGISGLAGGRLYVTHLSSRQAIDHVRASRVAGETEVTAEACLHHLLFTEDEYDGPRAGALLVAPPLRAEDHVAAVREALRDGTLDTIGSDHSQERTEVDRRISPCGDAHYGIPGIGARLPLMLSWGLDNGVPLDRLVHVLCTGPADAFGHPGKGRIAPGADADLVLWDPAERWVADESSFADGTSISPYAGTAVRGRIRSVWTRGRELVHEGEFTGSGEPGRHLIPERGGKTR</sequence>
<dbReference type="Proteomes" id="UP001236014">
    <property type="component" value="Chromosome"/>
</dbReference>